<keyword evidence="1" id="KW-0808">Transferase</keyword>
<accession>A0A8H6Z777</accession>
<dbReference type="OrthoDB" id="3041698at2759"/>
<evidence type="ECO:0000313" key="1">
    <source>
        <dbReference type="EMBL" id="KAF7371869.1"/>
    </source>
</evidence>
<protein>
    <submittedName>
        <fullName evidence="1">Reverse transcriptase</fullName>
    </submittedName>
</protein>
<proteinExistence type="predicted"/>
<dbReference type="AlphaFoldDB" id="A0A8H6Z777"/>
<keyword evidence="1" id="KW-0548">Nucleotidyltransferase</keyword>
<dbReference type="Proteomes" id="UP000620124">
    <property type="component" value="Unassembled WGS sequence"/>
</dbReference>
<sequence length="127" mass="13759">MEPITPVYTAPWATPLPVTTIILSNEEALKALDIALNDERRRRATWFADGSLLEGKVGGAAVRVEGTEDTTSRSGQYRAIQYDALVRWILPSRPHLAILNLWTPAHIGTAGNDLADAAAKEATTLPP</sequence>
<organism evidence="1 2">
    <name type="scientific">Mycena venus</name>
    <dbReference type="NCBI Taxonomy" id="2733690"/>
    <lineage>
        <taxon>Eukaryota</taxon>
        <taxon>Fungi</taxon>
        <taxon>Dikarya</taxon>
        <taxon>Basidiomycota</taxon>
        <taxon>Agaricomycotina</taxon>
        <taxon>Agaricomycetes</taxon>
        <taxon>Agaricomycetidae</taxon>
        <taxon>Agaricales</taxon>
        <taxon>Marasmiineae</taxon>
        <taxon>Mycenaceae</taxon>
        <taxon>Mycena</taxon>
    </lineage>
</organism>
<dbReference type="SUPFAM" id="SSF53098">
    <property type="entry name" value="Ribonuclease H-like"/>
    <property type="match status" value="1"/>
</dbReference>
<evidence type="ECO:0000313" key="2">
    <source>
        <dbReference type="Proteomes" id="UP000620124"/>
    </source>
</evidence>
<keyword evidence="2" id="KW-1185">Reference proteome</keyword>
<dbReference type="GO" id="GO:0003964">
    <property type="term" value="F:RNA-directed DNA polymerase activity"/>
    <property type="evidence" value="ECO:0007669"/>
    <property type="project" value="UniProtKB-KW"/>
</dbReference>
<keyword evidence="1" id="KW-0695">RNA-directed DNA polymerase</keyword>
<gene>
    <name evidence="1" type="ORF">MVEN_00044100</name>
</gene>
<dbReference type="EMBL" id="JACAZI010000001">
    <property type="protein sequence ID" value="KAF7371869.1"/>
    <property type="molecule type" value="Genomic_DNA"/>
</dbReference>
<dbReference type="InterPro" id="IPR012337">
    <property type="entry name" value="RNaseH-like_sf"/>
</dbReference>
<reference evidence="1" key="1">
    <citation type="submission" date="2020-05" db="EMBL/GenBank/DDBJ databases">
        <title>Mycena genomes resolve the evolution of fungal bioluminescence.</title>
        <authorList>
            <person name="Tsai I.J."/>
        </authorList>
    </citation>
    <scope>NUCLEOTIDE SEQUENCE</scope>
    <source>
        <strain evidence="1">CCC161011</strain>
    </source>
</reference>
<comment type="caution">
    <text evidence="1">The sequence shown here is derived from an EMBL/GenBank/DDBJ whole genome shotgun (WGS) entry which is preliminary data.</text>
</comment>
<name>A0A8H6Z777_9AGAR</name>